<sequence length="71" mass="7926">LTQYTNPPEEIDLVYQEFTDTDLLALTTLENDDANSINESNFFITPSNPAKLDAIHTVISLLDTTISDHNT</sequence>
<gene>
    <name evidence="1" type="ORF">RPERSI_LOCUS24752</name>
</gene>
<reference evidence="1" key="1">
    <citation type="submission" date="2021-06" db="EMBL/GenBank/DDBJ databases">
        <authorList>
            <person name="Kallberg Y."/>
            <person name="Tangrot J."/>
            <person name="Rosling A."/>
        </authorList>
    </citation>
    <scope>NUCLEOTIDE SEQUENCE</scope>
    <source>
        <strain evidence="1">MA461A</strain>
    </source>
</reference>
<proteinExistence type="predicted"/>
<evidence type="ECO:0000313" key="2">
    <source>
        <dbReference type="Proteomes" id="UP000789920"/>
    </source>
</evidence>
<protein>
    <submittedName>
        <fullName evidence="1">10919_t:CDS:1</fullName>
    </submittedName>
</protein>
<feature type="non-terminal residue" evidence="1">
    <location>
        <position position="1"/>
    </location>
</feature>
<dbReference type="Proteomes" id="UP000789920">
    <property type="component" value="Unassembled WGS sequence"/>
</dbReference>
<evidence type="ECO:0000313" key="1">
    <source>
        <dbReference type="EMBL" id="CAG8817715.1"/>
    </source>
</evidence>
<keyword evidence="2" id="KW-1185">Reference proteome</keyword>
<feature type="non-terminal residue" evidence="1">
    <location>
        <position position="71"/>
    </location>
</feature>
<dbReference type="EMBL" id="CAJVQC010080117">
    <property type="protein sequence ID" value="CAG8817715.1"/>
    <property type="molecule type" value="Genomic_DNA"/>
</dbReference>
<comment type="caution">
    <text evidence="1">The sequence shown here is derived from an EMBL/GenBank/DDBJ whole genome shotgun (WGS) entry which is preliminary data.</text>
</comment>
<organism evidence="1 2">
    <name type="scientific">Racocetra persica</name>
    <dbReference type="NCBI Taxonomy" id="160502"/>
    <lineage>
        <taxon>Eukaryota</taxon>
        <taxon>Fungi</taxon>
        <taxon>Fungi incertae sedis</taxon>
        <taxon>Mucoromycota</taxon>
        <taxon>Glomeromycotina</taxon>
        <taxon>Glomeromycetes</taxon>
        <taxon>Diversisporales</taxon>
        <taxon>Gigasporaceae</taxon>
        <taxon>Racocetra</taxon>
    </lineage>
</organism>
<name>A0ACA9RZU2_9GLOM</name>
<accession>A0ACA9RZU2</accession>